<dbReference type="GO" id="GO:0000139">
    <property type="term" value="C:Golgi membrane"/>
    <property type="evidence" value="ECO:0007669"/>
    <property type="project" value="TreeGrafter"/>
</dbReference>
<proteinExistence type="inferred from homology"/>
<dbReference type="PANTHER" id="PTHR21290">
    <property type="entry name" value="SPHINGOMYELIN SYNTHETASE"/>
    <property type="match status" value="1"/>
</dbReference>
<keyword evidence="6 10" id="KW-1133">Transmembrane helix</keyword>
<dbReference type="InterPro" id="IPR045221">
    <property type="entry name" value="Sphingomyelin_synth-like"/>
</dbReference>
<comment type="similarity">
    <text evidence="2">Belongs to the sphingomyelin synthase family.</text>
</comment>
<dbReference type="InterPro" id="IPR025749">
    <property type="entry name" value="Sphingomyelin_synth-like_dom"/>
</dbReference>
<dbReference type="Pfam" id="PF14360">
    <property type="entry name" value="PAP2_C"/>
    <property type="match status" value="1"/>
</dbReference>
<sequence>MRFYRQIPHGSMTSDDWHTWPASSSSSSSSPQATLTSVEESGKGAELGADSAHFARASGSRELEEGEDLERRRRTPDGLSARSDDSSADRMGVRGYAAGGGGGSWEVGKLAFITLFLGAAGMSNWAVLAYTHDFVGREPLPDIIFKLVPEITVAAKFGDILVSVCLACLALLLAFHQNRSIILLRVFFIAATMYSMRSVTLLATQLPPGYADNHRRCRERRNFSLDRFFSRWGEQTIRFGFQGEEGMLCGDMLFSGHTLVMMVCLLTVTHYLPDKWKLLRVFPYCFAYAGMTCMIVSRTHYTIDVVIAHWLTTLIFASYHAYAESDLFMDRRQSVLHGYVYFRLVAWLEENIVPGKVDNVFVNPWEQLRARFFRREQRRDVGGGHHKQVSVSSSSTFALPSA</sequence>
<name>A0AAV5VMX3_9BILA</name>
<dbReference type="PANTHER" id="PTHR21290:SF34">
    <property type="entry name" value="PHOSPHATIDYLCHOLINE:CERAMIDE CHOLINEPHOSPHOTRANSFERASE 3-RELATED"/>
    <property type="match status" value="1"/>
</dbReference>
<dbReference type="GO" id="GO:0046513">
    <property type="term" value="P:ceramide biosynthetic process"/>
    <property type="evidence" value="ECO:0007669"/>
    <property type="project" value="TreeGrafter"/>
</dbReference>
<evidence type="ECO:0000313" key="13">
    <source>
        <dbReference type="Proteomes" id="UP001432322"/>
    </source>
</evidence>
<dbReference type="GO" id="GO:0005886">
    <property type="term" value="C:plasma membrane"/>
    <property type="evidence" value="ECO:0007669"/>
    <property type="project" value="TreeGrafter"/>
</dbReference>
<dbReference type="GO" id="GO:0033188">
    <property type="term" value="F:sphingomyelin synthase activity"/>
    <property type="evidence" value="ECO:0007669"/>
    <property type="project" value="TreeGrafter"/>
</dbReference>
<feature type="transmembrane region" description="Helical" evidence="10">
    <location>
        <begin position="151"/>
        <end position="175"/>
    </location>
</feature>
<evidence type="ECO:0000256" key="10">
    <source>
        <dbReference type="SAM" id="Phobius"/>
    </source>
</evidence>
<keyword evidence="3" id="KW-0808">Transferase</keyword>
<evidence type="ECO:0000256" key="6">
    <source>
        <dbReference type="ARBA" id="ARBA00022989"/>
    </source>
</evidence>
<gene>
    <name evidence="12" type="ORF">PFISCL1PPCAC_12045</name>
</gene>
<evidence type="ECO:0000313" key="12">
    <source>
        <dbReference type="EMBL" id="GMT20748.1"/>
    </source>
</evidence>
<evidence type="ECO:0000256" key="3">
    <source>
        <dbReference type="ARBA" id="ARBA00022679"/>
    </source>
</evidence>
<evidence type="ECO:0000256" key="8">
    <source>
        <dbReference type="ARBA" id="ARBA00023136"/>
    </source>
</evidence>
<feature type="domain" description="Sphingomyelin synthase-like" evidence="11">
    <location>
        <begin position="249"/>
        <end position="321"/>
    </location>
</feature>
<feature type="transmembrane region" description="Helical" evidence="10">
    <location>
        <begin position="279"/>
        <end position="297"/>
    </location>
</feature>
<keyword evidence="8 10" id="KW-0472">Membrane</keyword>
<dbReference type="GO" id="GO:0005789">
    <property type="term" value="C:endoplasmic reticulum membrane"/>
    <property type="evidence" value="ECO:0007669"/>
    <property type="project" value="TreeGrafter"/>
</dbReference>
<keyword evidence="4 10" id="KW-0812">Transmembrane</keyword>
<keyword evidence="5" id="KW-0746">Sphingolipid metabolism</keyword>
<evidence type="ECO:0000256" key="7">
    <source>
        <dbReference type="ARBA" id="ARBA00023098"/>
    </source>
</evidence>
<feature type="compositionally biased region" description="Polar residues" evidence="9">
    <location>
        <begin position="389"/>
        <end position="402"/>
    </location>
</feature>
<comment type="subcellular location">
    <subcellularLocation>
        <location evidence="1">Membrane</location>
        <topology evidence="1">Multi-pass membrane protein</topology>
    </subcellularLocation>
</comment>
<dbReference type="GO" id="GO:0006686">
    <property type="term" value="P:sphingomyelin biosynthetic process"/>
    <property type="evidence" value="ECO:0007669"/>
    <property type="project" value="TreeGrafter"/>
</dbReference>
<evidence type="ECO:0000256" key="9">
    <source>
        <dbReference type="SAM" id="MobiDB-lite"/>
    </source>
</evidence>
<keyword evidence="7" id="KW-0443">Lipid metabolism</keyword>
<feature type="transmembrane region" description="Helical" evidence="10">
    <location>
        <begin position="110"/>
        <end position="131"/>
    </location>
</feature>
<feature type="transmembrane region" description="Helical" evidence="10">
    <location>
        <begin position="182"/>
        <end position="203"/>
    </location>
</feature>
<feature type="region of interest" description="Disordered" evidence="9">
    <location>
        <begin position="381"/>
        <end position="402"/>
    </location>
</feature>
<organism evidence="12 13">
    <name type="scientific">Pristionchus fissidentatus</name>
    <dbReference type="NCBI Taxonomy" id="1538716"/>
    <lineage>
        <taxon>Eukaryota</taxon>
        <taxon>Metazoa</taxon>
        <taxon>Ecdysozoa</taxon>
        <taxon>Nematoda</taxon>
        <taxon>Chromadorea</taxon>
        <taxon>Rhabditida</taxon>
        <taxon>Rhabditina</taxon>
        <taxon>Diplogasteromorpha</taxon>
        <taxon>Diplogasteroidea</taxon>
        <taxon>Neodiplogasteridae</taxon>
        <taxon>Pristionchus</taxon>
    </lineage>
</organism>
<comment type="caution">
    <text evidence="12">The sequence shown here is derived from an EMBL/GenBank/DDBJ whole genome shotgun (WGS) entry which is preliminary data.</text>
</comment>
<dbReference type="Proteomes" id="UP001432322">
    <property type="component" value="Unassembled WGS sequence"/>
</dbReference>
<evidence type="ECO:0000256" key="4">
    <source>
        <dbReference type="ARBA" id="ARBA00022692"/>
    </source>
</evidence>
<accession>A0AAV5VMX3</accession>
<keyword evidence="13" id="KW-1185">Reference proteome</keyword>
<feature type="region of interest" description="Disordered" evidence="9">
    <location>
        <begin position="1"/>
        <end position="88"/>
    </location>
</feature>
<reference evidence="12" key="1">
    <citation type="submission" date="2023-10" db="EMBL/GenBank/DDBJ databases">
        <title>Genome assembly of Pristionchus species.</title>
        <authorList>
            <person name="Yoshida K."/>
            <person name="Sommer R.J."/>
        </authorList>
    </citation>
    <scope>NUCLEOTIDE SEQUENCE</scope>
    <source>
        <strain evidence="12">RS5133</strain>
    </source>
</reference>
<evidence type="ECO:0000256" key="2">
    <source>
        <dbReference type="ARBA" id="ARBA00005441"/>
    </source>
</evidence>
<evidence type="ECO:0000256" key="1">
    <source>
        <dbReference type="ARBA" id="ARBA00004141"/>
    </source>
</evidence>
<protein>
    <recommendedName>
        <fullName evidence="11">Sphingomyelin synthase-like domain-containing protein</fullName>
    </recommendedName>
</protein>
<evidence type="ECO:0000256" key="5">
    <source>
        <dbReference type="ARBA" id="ARBA00022919"/>
    </source>
</evidence>
<dbReference type="AlphaFoldDB" id="A0AAV5VMX3"/>
<dbReference type="EMBL" id="BTSY01000003">
    <property type="protein sequence ID" value="GMT20748.1"/>
    <property type="molecule type" value="Genomic_DNA"/>
</dbReference>
<evidence type="ECO:0000259" key="11">
    <source>
        <dbReference type="Pfam" id="PF14360"/>
    </source>
</evidence>
<feature type="transmembrane region" description="Helical" evidence="10">
    <location>
        <begin position="252"/>
        <end position="272"/>
    </location>
</feature>
<dbReference type="GO" id="GO:0047493">
    <property type="term" value="F:ceramide cholinephosphotransferase activity"/>
    <property type="evidence" value="ECO:0007669"/>
    <property type="project" value="TreeGrafter"/>
</dbReference>
<feature type="transmembrane region" description="Helical" evidence="10">
    <location>
        <begin position="303"/>
        <end position="322"/>
    </location>
</feature>